<dbReference type="GeneID" id="54345780"/>
<reference evidence="1" key="1">
    <citation type="journal article" date="2020" name="Stud. Mycol.">
        <title>101 Dothideomycetes genomes: a test case for predicting lifestyles and emergence of pathogens.</title>
        <authorList>
            <person name="Haridas S."/>
            <person name="Albert R."/>
            <person name="Binder M."/>
            <person name="Bloem J."/>
            <person name="Labutti K."/>
            <person name="Salamov A."/>
            <person name="Andreopoulos B."/>
            <person name="Baker S."/>
            <person name="Barry K."/>
            <person name="Bills G."/>
            <person name="Bluhm B."/>
            <person name="Cannon C."/>
            <person name="Castanera R."/>
            <person name="Culley D."/>
            <person name="Daum C."/>
            <person name="Ezra D."/>
            <person name="Gonzalez J."/>
            <person name="Henrissat B."/>
            <person name="Kuo A."/>
            <person name="Liang C."/>
            <person name="Lipzen A."/>
            <person name="Lutzoni F."/>
            <person name="Magnuson J."/>
            <person name="Mondo S."/>
            <person name="Nolan M."/>
            <person name="Ohm R."/>
            <person name="Pangilinan J."/>
            <person name="Park H.-J."/>
            <person name="Ramirez L."/>
            <person name="Alfaro M."/>
            <person name="Sun H."/>
            <person name="Tritt A."/>
            <person name="Yoshinaga Y."/>
            <person name="Zwiers L.-H."/>
            <person name="Turgeon B."/>
            <person name="Goodwin S."/>
            <person name="Spatafora J."/>
            <person name="Crous P."/>
            <person name="Grigoriev I."/>
        </authorList>
    </citation>
    <scope>NUCLEOTIDE SEQUENCE</scope>
    <source>
        <strain evidence="1">CBS 183.55</strain>
    </source>
</reference>
<sequence length="156" mass="16730">MLRNRLTGMNAFNGRVLAPSSMPGGCVHRNVTRAGEGLPRSHKSGLSNSQGLDQPALCLSRALALSASSHVLKLKSHWTSSKCAINCVLFCSDWALVVIMLVRAFRAPSVIARNSDECSCAHKPPAGMNALQSAGGIAECLQGVRESDWIWLWSSL</sequence>
<accession>A0A6A5RZ17</accession>
<evidence type="ECO:0000313" key="1">
    <source>
        <dbReference type="EMBL" id="KAF1933705.1"/>
    </source>
</evidence>
<keyword evidence="2" id="KW-1185">Reference proteome</keyword>
<dbReference type="AlphaFoldDB" id="A0A6A5RZ17"/>
<proteinExistence type="predicted"/>
<dbReference type="RefSeq" id="XP_033453953.1">
    <property type="nucleotide sequence ID" value="XM_033588133.1"/>
</dbReference>
<dbReference type="EMBL" id="ML978957">
    <property type="protein sequence ID" value="KAF1933705.1"/>
    <property type="molecule type" value="Genomic_DNA"/>
</dbReference>
<protein>
    <submittedName>
        <fullName evidence="1">Uncharacterized protein</fullName>
    </submittedName>
</protein>
<name>A0A6A5RZ17_9PLEO</name>
<evidence type="ECO:0000313" key="2">
    <source>
        <dbReference type="Proteomes" id="UP000800082"/>
    </source>
</evidence>
<organism evidence="1 2">
    <name type="scientific">Didymella exigua CBS 183.55</name>
    <dbReference type="NCBI Taxonomy" id="1150837"/>
    <lineage>
        <taxon>Eukaryota</taxon>
        <taxon>Fungi</taxon>
        <taxon>Dikarya</taxon>
        <taxon>Ascomycota</taxon>
        <taxon>Pezizomycotina</taxon>
        <taxon>Dothideomycetes</taxon>
        <taxon>Pleosporomycetidae</taxon>
        <taxon>Pleosporales</taxon>
        <taxon>Pleosporineae</taxon>
        <taxon>Didymellaceae</taxon>
        <taxon>Didymella</taxon>
    </lineage>
</organism>
<gene>
    <name evidence="1" type="ORF">M421DRAFT_202929</name>
</gene>
<dbReference type="Proteomes" id="UP000800082">
    <property type="component" value="Unassembled WGS sequence"/>
</dbReference>